<dbReference type="OrthoDB" id="5165286at2"/>
<organism evidence="2 3">
    <name type="scientific">Novibacillus thermophilus</name>
    <dbReference type="NCBI Taxonomy" id="1471761"/>
    <lineage>
        <taxon>Bacteria</taxon>
        <taxon>Bacillati</taxon>
        <taxon>Bacillota</taxon>
        <taxon>Bacilli</taxon>
        <taxon>Bacillales</taxon>
        <taxon>Thermoactinomycetaceae</taxon>
        <taxon>Novibacillus</taxon>
    </lineage>
</organism>
<dbReference type="AlphaFoldDB" id="A0A1U9KA27"/>
<evidence type="ECO:0000259" key="1">
    <source>
        <dbReference type="Pfam" id="PF22888"/>
    </source>
</evidence>
<evidence type="ECO:0000313" key="2">
    <source>
        <dbReference type="EMBL" id="AQS56917.1"/>
    </source>
</evidence>
<dbReference type="InterPro" id="IPR054470">
    <property type="entry name" value="FIMAH_dom"/>
</dbReference>
<feature type="domain" description="FIMAH" evidence="1">
    <location>
        <begin position="63"/>
        <end position="142"/>
    </location>
</feature>
<dbReference type="RefSeq" id="WP_077720789.1">
    <property type="nucleotide sequence ID" value="NZ_CP019699.1"/>
</dbReference>
<dbReference type="Pfam" id="PF22888">
    <property type="entry name" value="FIMAH"/>
    <property type="match status" value="1"/>
</dbReference>
<dbReference type="KEGG" id="ntr:B0W44_15345"/>
<accession>A0A1U9KA27</accession>
<name>A0A1U9KA27_9BACL</name>
<proteinExistence type="predicted"/>
<dbReference type="EMBL" id="CP019699">
    <property type="protein sequence ID" value="AQS56917.1"/>
    <property type="molecule type" value="Genomic_DNA"/>
</dbReference>
<keyword evidence="3" id="KW-1185">Reference proteome</keyword>
<reference evidence="2 3" key="1">
    <citation type="journal article" date="2015" name="Int. J. Syst. Evol. Microbiol.">
        <title>Novibacillus thermophilus gen. nov., sp. nov., a Gram-staining-negative and moderately thermophilic member of the family Thermoactinomycetaceae.</title>
        <authorList>
            <person name="Yang G."/>
            <person name="Chen J."/>
            <person name="Zhou S."/>
        </authorList>
    </citation>
    <scope>NUCLEOTIDE SEQUENCE [LARGE SCALE GENOMIC DNA]</scope>
    <source>
        <strain evidence="2 3">SG-1</strain>
    </source>
</reference>
<protein>
    <recommendedName>
        <fullName evidence="1">FIMAH domain-containing protein</fullName>
    </recommendedName>
</protein>
<dbReference type="Proteomes" id="UP000188603">
    <property type="component" value="Chromosome"/>
</dbReference>
<dbReference type="STRING" id="1471761.B0W44_15345"/>
<gene>
    <name evidence="2" type="ORF">B0W44_15345</name>
</gene>
<sequence length="146" mass="16637">MPYRNSPSGQDGLATYVYYTYVPLDHPDKMVRSVTLPDADTIDKGRIHIFDIAIKYAAPKSGADLKTRITQLAEEGAIHEQAVYALNVHLTAVNQFEKKNDSEKVVKHLQGFHHLLDYYGENGRLTDAAYRVLKADTDYLIRKWQL</sequence>
<evidence type="ECO:0000313" key="3">
    <source>
        <dbReference type="Proteomes" id="UP000188603"/>
    </source>
</evidence>